<feature type="transmembrane region" description="Helical" evidence="1">
    <location>
        <begin position="78"/>
        <end position="98"/>
    </location>
</feature>
<sequence length="126" mass="13401">MDEQKQKQGPSLMSAVMTQGKRLLKTEMELARKDIQEDTRNTARSTMLLGASAWMGMTGISALVIAAALALPRRPVRGALYTGLALVGGSLGVALAGLKTLPKKPMGRSREGLQEIVSTVSDTIPH</sequence>
<reference evidence="2 3" key="1">
    <citation type="submission" date="2020-04" db="EMBL/GenBank/DDBJ databases">
        <title>Draft genome of Pyxidicoccus fallax type strain.</title>
        <authorList>
            <person name="Whitworth D.E."/>
        </authorList>
    </citation>
    <scope>NUCLEOTIDE SEQUENCE [LARGE SCALE GENOMIC DNA]</scope>
    <source>
        <strain evidence="2 3">DSM 14698</strain>
    </source>
</reference>
<protein>
    <submittedName>
        <fullName evidence="2">Phage holin family protein</fullName>
    </submittedName>
</protein>
<dbReference type="AlphaFoldDB" id="A0A848LR52"/>
<dbReference type="EMBL" id="JABBJJ010000225">
    <property type="protein sequence ID" value="NMO20120.1"/>
    <property type="molecule type" value="Genomic_DNA"/>
</dbReference>
<keyword evidence="3" id="KW-1185">Reference proteome</keyword>
<organism evidence="2 3">
    <name type="scientific">Pyxidicoccus fallax</name>
    <dbReference type="NCBI Taxonomy" id="394095"/>
    <lineage>
        <taxon>Bacteria</taxon>
        <taxon>Pseudomonadati</taxon>
        <taxon>Myxococcota</taxon>
        <taxon>Myxococcia</taxon>
        <taxon>Myxococcales</taxon>
        <taxon>Cystobacterineae</taxon>
        <taxon>Myxococcaceae</taxon>
        <taxon>Pyxidicoccus</taxon>
    </lineage>
</organism>
<dbReference type="Proteomes" id="UP000518300">
    <property type="component" value="Unassembled WGS sequence"/>
</dbReference>
<evidence type="ECO:0000256" key="1">
    <source>
        <dbReference type="SAM" id="Phobius"/>
    </source>
</evidence>
<keyword evidence="1" id="KW-1133">Transmembrane helix</keyword>
<name>A0A848LR52_9BACT</name>
<evidence type="ECO:0000313" key="3">
    <source>
        <dbReference type="Proteomes" id="UP000518300"/>
    </source>
</evidence>
<proteinExistence type="predicted"/>
<gene>
    <name evidence="2" type="ORF">HG543_35460</name>
</gene>
<evidence type="ECO:0000313" key="2">
    <source>
        <dbReference type="EMBL" id="NMO20120.1"/>
    </source>
</evidence>
<accession>A0A848LR52</accession>
<keyword evidence="1" id="KW-0472">Membrane</keyword>
<feature type="transmembrane region" description="Helical" evidence="1">
    <location>
        <begin position="48"/>
        <end position="72"/>
    </location>
</feature>
<keyword evidence="1" id="KW-0812">Transmembrane</keyword>
<comment type="caution">
    <text evidence="2">The sequence shown here is derived from an EMBL/GenBank/DDBJ whole genome shotgun (WGS) entry which is preliminary data.</text>
</comment>
<dbReference type="Pfam" id="PF07332">
    <property type="entry name" value="Phage_holin_3_6"/>
    <property type="match status" value="1"/>
</dbReference>
<dbReference type="InterPro" id="IPR009937">
    <property type="entry name" value="Phage_holin_3_6"/>
</dbReference>
<dbReference type="RefSeq" id="WP_169349350.1">
    <property type="nucleotide sequence ID" value="NZ_JABBJJ010000225.1"/>
</dbReference>